<reference evidence="4 5" key="1">
    <citation type="submission" date="2024-09" db="EMBL/GenBank/DDBJ databases">
        <authorList>
            <person name="Sun Q."/>
            <person name="Mori K."/>
        </authorList>
    </citation>
    <scope>NUCLEOTIDE SEQUENCE [LARGE SCALE GENOMIC DNA]</scope>
    <source>
        <strain evidence="4 5">JCM 15389</strain>
    </source>
</reference>
<keyword evidence="1" id="KW-0560">Oxidoreductase</keyword>
<dbReference type="InterPro" id="IPR006091">
    <property type="entry name" value="Acyl-CoA_Oxase/DH_mid-dom"/>
</dbReference>
<dbReference type="SUPFAM" id="SSF56645">
    <property type="entry name" value="Acyl-CoA dehydrogenase NM domain-like"/>
    <property type="match status" value="1"/>
</dbReference>
<protein>
    <submittedName>
        <fullName evidence="4">Acyl-CoA dehydrogenase family protein</fullName>
    </submittedName>
</protein>
<proteinExistence type="predicted"/>
<dbReference type="PANTHER" id="PTHR43292:SF4">
    <property type="entry name" value="ACYL-COA DEHYDROGENASE FADE34"/>
    <property type="match status" value="1"/>
</dbReference>
<name>A0ABV6C711_9ACTN</name>
<dbReference type="InterPro" id="IPR046373">
    <property type="entry name" value="Acyl-CoA_Oxase/DH_mid-dom_sf"/>
</dbReference>
<evidence type="ECO:0000313" key="4">
    <source>
        <dbReference type="EMBL" id="MFC0082062.1"/>
    </source>
</evidence>
<dbReference type="InterPro" id="IPR013786">
    <property type="entry name" value="AcylCoA_DH/ox_N"/>
</dbReference>
<dbReference type="Gene3D" id="2.40.110.10">
    <property type="entry name" value="Butyryl-CoA Dehydrogenase, subunit A, domain 2"/>
    <property type="match status" value="1"/>
</dbReference>
<dbReference type="Pfam" id="PF02771">
    <property type="entry name" value="Acyl-CoA_dh_N"/>
    <property type="match status" value="1"/>
</dbReference>
<evidence type="ECO:0000259" key="3">
    <source>
        <dbReference type="Pfam" id="PF02771"/>
    </source>
</evidence>
<accession>A0ABV6C711</accession>
<evidence type="ECO:0000259" key="2">
    <source>
        <dbReference type="Pfam" id="PF02770"/>
    </source>
</evidence>
<dbReference type="Pfam" id="PF02770">
    <property type="entry name" value="Acyl-CoA_dh_M"/>
    <property type="match status" value="1"/>
</dbReference>
<dbReference type="InterPro" id="IPR009100">
    <property type="entry name" value="AcylCoA_DH/oxidase_NM_dom_sf"/>
</dbReference>
<dbReference type="PANTHER" id="PTHR43292">
    <property type="entry name" value="ACYL-COA DEHYDROGENASE"/>
    <property type="match status" value="1"/>
</dbReference>
<dbReference type="InterPro" id="IPR037069">
    <property type="entry name" value="AcylCoA_DH/ox_N_sf"/>
</dbReference>
<evidence type="ECO:0000256" key="1">
    <source>
        <dbReference type="ARBA" id="ARBA00023002"/>
    </source>
</evidence>
<feature type="domain" description="Acyl-CoA dehydrogenase/oxidase N-terminal" evidence="3">
    <location>
        <begin position="38"/>
        <end position="115"/>
    </location>
</feature>
<comment type="caution">
    <text evidence="4">The sequence shown here is derived from an EMBL/GenBank/DDBJ whole genome shotgun (WGS) entry which is preliminary data.</text>
</comment>
<dbReference type="EMBL" id="JBHLYQ010000067">
    <property type="protein sequence ID" value="MFC0082062.1"/>
    <property type="molecule type" value="Genomic_DNA"/>
</dbReference>
<dbReference type="RefSeq" id="WP_377789479.1">
    <property type="nucleotide sequence ID" value="NZ_JBHLYQ010000067.1"/>
</dbReference>
<gene>
    <name evidence="4" type="ORF">ACFFRE_07860</name>
</gene>
<sequence>MTTTAAAQGATERREDDALLQELRAWLKDNWDPDLSVGEWWERLGLAGWAAPSLPANAYGRDLSRADAVRVEQEIAAHGALGAPGGLGLLLAAPTIAVHGTQAQIDRYVRGIVTGQDAWCQLFSEPQAGSDLAGLQTKAVRDGDEWVVTGQKVWTSGGQIADYGMLLARTDPEAPKHRGISYFALPMHQPGVEVRPLREMTGRALFNEVFLTEAVVADDARIGDLNDGWRVANTTLAFERAGLGAGGGSAGGGSGAMPGSVAGHLERRAGDFVAGPGRR</sequence>
<organism evidence="4 5">
    <name type="scientific">Aciditerrimonas ferrireducens</name>
    <dbReference type="NCBI Taxonomy" id="667306"/>
    <lineage>
        <taxon>Bacteria</taxon>
        <taxon>Bacillati</taxon>
        <taxon>Actinomycetota</taxon>
        <taxon>Acidimicrobiia</taxon>
        <taxon>Acidimicrobiales</taxon>
        <taxon>Acidimicrobiaceae</taxon>
        <taxon>Aciditerrimonas</taxon>
    </lineage>
</organism>
<keyword evidence="5" id="KW-1185">Reference proteome</keyword>
<dbReference type="Gene3D" id="1.10.540.10">
    <property type="entry name" value="Acyl-CoA dehydrogenase/oxidase, N-terminal domain"/>
    <property type="match status" value="1"/>
</dbReference>
<evidence type="ECO:0000313" key="5">
    <source>
        <dbReference type="Proteomes" id="UP001589788"/>
    </source>
</evidence>
<feature type="domain" description="Acyl-CoA oxidase/dehydrogenase middle" evidence="2">
    <location>
        <begin position="120"/>
        <end position="203"/>
    </location>
</feature>
<dbReference type="Proteomes" id="UP001589788">
    <property type="component" value="Unassembled WGS sequence"/>
</dbReference>
<feature type="non-terminal residue" evidence="4">
    <location>
        <position position="279"/>
    </location>
</feature>
<dbReference type="InterPro" id="IPR052161">
    <property type="entry name" value="Mycobact_Acyl-CoA_DH"/>
</dbReference>